<evidence type="ECO:0000313" key="1">
    <source>
        <dbReference type="EMBL" id="LAB11868.1"/>
    </source>
</evidence>
<accession>A0A2D4KT40</accession>
<protein>
    <submittedName>
        <fullName evidence="1">Uncharacterized protein</fullName>
    </submittedName>
</protein>
<organism evidence="1">
    <name type="scientific">Micrurus paraensis</name>
    <dbReference type="NCBI Taxonomy" id="1970185"/>
    <lineage>
        <taxon>Eukaryota</taxon>
        <taxon>Metazoa</taxon>
        <taxon>Chordata</taxon>
        <taxon>Craniata</taxon>
        <taxon>Vertebrata</taxon>
        <taxon>Euteleostomi</taxon>
        <taxon>Lepidosauria</taxon>
        <taxon>Squamata</taxon>
        <taxon>Bifurcata</taxon>
        <taxon>Unidentata</taxon>
        <taxon>Episquamata</taxon>
        <taxon>Toxicofera</taxon>
        <taxon>Serpentes</taxon>
        <taxon>Colubroidea</taxon>
        <taxon>Elapidae</taxon>
        <taxon>Elapinae</taxon>
        <taxon>Micrurus</taxon>
    </lineage>
</organism>
<reference evidence="1" key="2">
    <citation type="submission" date="2017-11" db="EMBL/GenBank/DDBJ databases">
        <title>Coralsnake Venomics: Analyses of Venom Gland Transcriptomes and Proteomes of Six Brazilian Taxa.</title>
        <authorList>
            <person name="Aird S.D."/>
            <person name="Jorge da Silva N."/>
            <person name="Qiu L."/>
            <person name="Villar-Briones A."/>
            <person name="Aparecida-Saddi V."/>
            <person name="Campos-Telles M.P."/>
            <person name="Grau M."/>
            <person name="Mikheyev A.S."/>
        </authorList>
    </citation>
    <scope>NUCLEOTIDE SEQUENCE</scope>
    <source>
        <tissue evidence="1">Venom_gland</tissue>
    </source>
</reference>
<sequence>MLKMLKNLNIVLYISCYHRLILHCCIIQYIWSLMQRSTTFLVRWTCGGSDGGVRGWDGFAHTRATFTSAALYACAHVLAHQFRGLTLGCGLKVEDPCSNPFGKHS</sequence>
<proteinExistence type="predicted"/>
<reference evidence="1" key="1">
    <citation type="submission" date="2017-07" db="EMBL/GenBank/DDBJ databases">
        <authorList>
            <person name="Mikheyev A."/>
            <person name="Grau M."/>
        </authorList>
    </citation>
    <scope>NUCLEOTIDE SEQUENCE</scope>
    <source>
        <tissue evidence="1">Venom_gland</tissue>
    </source>
</reference>
<dbReference type="AlphaFoldDB" id="A0A2D4KT40"/>
<dbReference type="EMBL" id="IACL01087338">
    <property type="protein sequence ID" value="LAB11868.1"/>
    <property type="molecule type" value="Transcribed_RNA"/>
</dbReference>
<name>A0A2D4KT40_9SAUR</name>